<protein>
    <submittedName>
        <fullName evidence="1">Uncharacterized protein</fullName>
    </submittedName>
</protein>
<dbReference type="AlphaFoldDB" id="A0A8J3ZIL0"/>
<name>A0A8J3ZIL0_9ACTN</name>
<reference evidence="1" key="1">
    <citation type="submission" date="2021-01" db="EMBL/GenBank/DDBJ databases">
        <title>Whole genome shotgun sequence of Virgisporangium aurantiacum NBRC 16421.</title>
        <authorList>
            <person name="Komaki H."/>
            <person name="Tamura T."/>
        </authorList>
    </citation>
    <scope>NUCLEOTIDE SEQUENCE</scope>
    <source>
        <strain evidence="1">NBRC 16421</strain>
    </source>
</reference>
<proteinExistence type="predicted"/>
<accession>A0A8J3ZIL0</accession>
<dbReference type="RefSeq" id="WP_204013506.1">
    <property type="nucleotide sequence ID" value="NZ_BOPG01000121.1"/>
</dbReference>
<comment type="caution">
    <text evidence="1">The sequence shown here is derived from an EMBL/GenBank/DDBJ whole genome shotgun (WGS) entry which is preliminary data.</text>
</comment>
<evidence type="ECO:0000313" key="2">
    <source>
        <dbReference type="Proteomes" id="UP000612585"/>
    </source>
</evidence>
<dbReference type="Proteomes" id="UP000612585">
    <property type="component" value="Unassembled WGS sequence"/>
</dbReference>
<sequence>MSNLYQFHHNDPGAALNVRVIDPGDRCGPLDRHTHDGPEPLIEFFDARHPDTSTGQFIASYRQSVVMDVNGGLALRVGEPTWTATAWVMGQLQRILVERWWRFGAPTPTELPPAAGAPPGARAVTVSWFRAAGDMTYAVTRWFYRNRHELLRCLTVYEVRDCLGHPLASTTAFTAVLNQRMSANDAARAAMPAANPEWNARMLPDWPA</sequence>
<organism evidence="1 2">
    <name type="scientific">Virgisporangium aurantiacum</name>
    <dbReference type="NCBI Taxonomy" id="175570"/>
    <lineage>
        <taxon>Bacteria</taxon>
        <taxon>Bacillati</taxon>
        <taxon>Actinomycetota</taxon>
        <taxon>Actinomycetes</taxon>
        <taxon>Micromonosporales</taxon>
        <taxon>Micromonosporaceae</taxon>
        <taxon>Virgisporangium</taxon>
    </lineage>
</organism>
<gene>
    <name evidence="1" type="ORF">Vau01_120750</name>
</gene>
<dbReference type="EMBL" id="BOPG01000121">
    <property type="protein sequence ID" value="GIJ64559.1"/>
    <property type="molecule type" value="Genomic_DNA"/>
</dbReference>
<keyword evidence="2" id="KW-1185">Reference proteome</keyword>
<evidence type="ECO:0000313" key="1">
    <source>
        <dbReference type="EMBL" id="GIJ64559.1"/>
    </source>
</evidence>